<reference evidence="3" key="1">
    <citation type="submission" date="2016-10" db="EMBL/GenBank/DDBJ databases">
        <authorList>
            <person name="Varghese N."/>
            <person name="Submissions S."/>
        </authorList>
    </citation>
    <scope>NUCLEOTIDE SEQUENCE [LARGE SCALE GENOMIC DNA]</scope>
    <source>
        <strain evidence="3">CGMCC 1.9108</strain>
    </source>
</reference>
<gene>
    <name evidence="2" type="ORF">SAMN04488239_106185</name>
</gene>
<keyword evidence="1" id="KW-0472">Membrane</keyword>
<evidence type="ECO:0008006" key="4">
    <source>
        <dbReference type="Google" id="ProtNLM"/>
    </source>
</evidence>
<dbReference type="Proteomes" id="UP000199628">
    <property type="component" value="Unassembled WGS sequence"/>
</dbReference>
<accession>A0A1G6TVX4</accession>
<evidence type="ECO:0000313" key="2">
    <source>
        <dbReference type="EMBL" id="SDD32517.1"/>
    </source>
</evidence>
<sequence length="59" mass="6578">MDDHRIGRAPDYTNAALIMLGVNLTWVFVLIWALWGMSASLMLALVLNHAITRLARRAG</sequence>
<dbReference type="OrthoDB" id="7875256at2"/>
<dbReference type="RefSeq" id="WP_093031061.1">
    <property type="nucleotide sequence ID" value="NZ_FMZV01000006.1"/>
</dbReference>
<evidence type="ECO:0000313" key="3">
    <source>
        <dbReference type="Proteomes" id="UP000199628"/>
    </source>
</evidence>
<feature type="transmembrane region" description="Helical" evidence="1">
    <location>
        <begin position="24"/>
        <end position="47"/>
    </location>
</feature>
<protein>
    <recommendedName>
        <fullName evidence="4">Histidinol phosphate aminotransferase</fullName>
    </recommendedName>
</protein>
<proteinExistence type="predicted"/>
<organism evidence="2 3">
    <name type="scientific">Ruegeria marina</name>
    <dbReference type="NCBI Taxonomy" id="639004"/>
    <lineage>
        <taxon>Bacteria</taxon>
        <taxon>Pseudomonadati</taxon>
        <taxon>Pseudomonadota</taxon>
        <taxon>Alphaproteobacteria</taxon>
        <taxon>Rhodobacterales</taxon>
        <taxon>Roseobacteraceae</taxon>
        <taxon>Ruegeria</taxon>
    </lineage>
</organism>
<dbReference type="EMBL" id="FMZV01000006">
    <property type="protein sequence ID" value="SDD32517.1"/>
    <property type="molecule type" value="Genomic_DNA"/>
</dbReference>
<evidence type="ECO:0000256" key="1">
    <source>
        <dbReference type="SAM" id="Phobius"/>
    </source>
</evidence>
<dbReference type="AlphaFoldDB" id="A0A1G6TVX4"/>
<keyword evidence="3" id="KW-1185">Reference proteome</keyword>
<keyword evidence="1" id="KW-1133">Transmembrane helix</keyword>
<keyword evidence="1" id="KW-0812">Transmembrane</keyword>
<name>A0A1G6TVX4_9RHOB</name>
<dbReference type="STRING" id="639004.SAMN04488239_106185"/>